<dbReference type="EMBL" id="LAZP02000286">
    <property type="protein sequence ID" value="PFH58494.1"/>
    <property type="molecule type" value="Genomic_DNA"/>
</dbReference>
<dbReference type="Proteomes" id="UP000037136">
    <property type="component" value="Unassembled WGS sequence"/>
</dbReference>
<dbReference type="AlphaFoldDB" id="A0A2A9PBB5"/>
<evidence type="ECO:0000256" key="1">
    <source>
        <dbReference type="ARBA" id="ARBA00009865"/>
    </source>
</evidence>
<evidence type="ECO:0000313" key="7">
    <source>
        <dbReference type="Proteomes" id="UP000037136"/>
    </source>
</evidence>
<name>A0A2A9PBB5_OPHUN</name>
<dbReference type="PANTHER" id="PTHR43817:SF1">
    <property type="entry name" value="HYDROLASE, FAMILY 43, PUTATIVE (AFU_ORTHOLOGUE AFUA_3G01660)-RELATED"/>
    <property type="match status" value="1"/>
</dbReference>
<organism evidence="6 7">
    <name type="scientific">Ophiocordyceps unilateralis</name>
    <name type="common">Zombie-ant fungus</name>
    <name type="synonym">Torrubia unilateralis</name>
    <dbReference type="NCBI Taxonomy" id="268505"/>
    <lineage>
        <taxon>Eukaryota</taxon>
        <taxon>Fungi</taxon>
        <taxon>Dikarya</taxon>
        <taxon>Ascomycota</taxon>
        <taxon>Pezizomycotina</taxon>
        <taxon>Sordariomycetes</taxon>
        <taxon>Hypocreomycetidae</taxon>
        <taxon>Hypocreales</taxon>
        <taxon>Ophiocordycipitaceae</taxon>
        <taxon>Ophiocordyceps</taxon>
    </lineage>
</organism>
<gene>
    <name evidence="6" type="ORF">XA68_13602</name>
</gene>
<protein>
    <recommendedName>
        <fullName evidence="8">Alpha-L-arabinofuranosidase II</fullName>
    </recommendedName>
</protein>
<dbReference type="InterPro" id="IPR023296">
    <property type="entry name" value="Glyco_hydro_beta-prop_sf"/>
</dbReference>
<dbReference type="GO" id="GO:0005975">
    <property type="term" value="P:carbohydrate metabolic process"/>
    <property type="evidence" value="ECO:0007669"/>
    <property type="project" value="InterPro"/>
</dbReference>
<evidence type="ECO:0000313" key="6">
    <source>
        <dbReference type="EMBL" id="PFH58494.1"/>
    </source>
</evidence>
<reference evidence="6 7" key="2">
    <citation type="journal article" date="2017" name="Sci. Rep.">
        <title>Ant-infecting Ophiocordyceps genomes reveal a high diversity of potential behavioral manipulation genes and a possible major role for enterotoxins.</title>
        <authorList>
            <person name="de Bekker C."/>
            <person name="Ohm R.A."/>
            <person name="Evans H.C."/>
            <person name="Brachmann A."/>
            <person name="Hughes D.P."/>
        </authorList>
    </citation>
    <scope>NUCLEOTIDE SEQUENCE [LARGE SCALE GENOMIC DNA]</scope>
    <source>
        <strain evidence="6 7">SC16a</strain>
    </source>
</reference>
<evidence type="ECO:0000256" key="2">
    <source>
        <dbReference type="ARBA" id="ARBA00022729"/>
    </source>
</evidence>
<keyword evidence="7" id="KW-1185">Reference proteome</keyword>
<comment type="similarity">
    <text evidence="1 5">Belongs to the glycosyl hydrolase 43 family.</text>
</comment>
<dbReference type="GO" id="GO:0004553">
    <property type="term" value="F:hydrolase activity, hydrolyzing O-glycosyl compounds"/>
    <property type="evidence" value="ECO:0007669"/>
    <property type="project" value="InterPro"/>
</dbReference>
<keyword evidence="4 5" id="KW-0326">Glycosidase</keyword>
<dbReference type="SUPFAM" id="SSF75005">
    <property type="entry name" value="Arabinanase/levansucrase/invertase"/>
    <property type="match status" value="1"/>
</dbReference>
<evidence type="ECO:0000256" key="4">
    <source>
        <dbReference type="ARBA" id="ARBA00023295"/>
    </source>
</evidence>
<dbReference type="Gene3D" id="2.115.10.20">
    <property type="entry name" value="Glycosyl hydrolase domain, family 43"/>
    <property type="match status" value="1"/>
</dbReference>
<evidence type="ECO:0000256" key="3">
    <source>
        <dbReference type="ARBA" id="ARBA00022801"/>
    </source>
</evidence>
<dbReference type="Pfam" id="PF04616">
    <property type="entry name" value="Glyco_hydro_43"/>
    <property type="match status" value="1"/>
</dbReference>
<dbReference type="InterPro" id="IPR006710">
    <property type="entry name" value="Glyco_hydro_43"/>
</dbReference>
<keyword evidence="2" id="KW-0732">Signal</keyword>
<proteinExistence type="inferred from homology"/>
<sequence length="348" mass="38531">MSNKVICDHCDTPDPWIIAANGIFYFTFTLANRVEIWASPQLENFEDCKKSVIWQPEPGSAWSADIWAPELHHIKGKWYVYTCGAPPDVGNPGHRTVVLESDKEDPMDVSGWKFLGPLKGMPDQWSIDATVFSITGDDLYICWSGWPPGDNSDTQQDLFVAKMNSPVEVLGDTMTCICHATKAWERPDDGSRGIAEGPTWVDFAGFRGIVYSAYGSWTSEYKLGLIALQGDDPLRAKSWSKRSAPLLVSDKDHGGPFGPGHASFLPSPYDDGRIYCIYHGTANYGEGWANRKARVLSLGPEMFASNSDPICCHCASPMKFSNTKDKVEQVMNKASHAHGLLGKVRKYL</sequence>
<dbReference type="CDD" id="cd18820">
    <property type="entry name" value="GH43_LbAraf43-like"/>
    <property type="match status" value="1"/>
</dbReference>
<dbReference type="OrthoDB" id="272289at2759"/>
<keyword evidence="3 5" id="KW-0378">Hydrolase</keyword>
<accession>A0A2A9PBB5</accession>
<dbReference type="STRING" id="268505.A0A2A9PBB5"/>
<dbReference type="PANTHER" id="PTHR43817">
    <property type="entry name" value="GLYCOSYL HYDROLASE"/>
    <property type="match status" value="1"/>
</dbReference>
<comment type="caution">
    <text evidence="6">The sequence shown here is derived from an EMBL/GenBank/DDBJ whole genome shotgun (WGS) entry which is preliminary data.</text>
</comment>
<reference evidence="6 7" key="1">
    <citation type="journal article" date="2015" name="BMC Genomics">
        <title>Gene expression during zombie ant biting behavior reflects the complexity underlying fungal parasitic behavioral manipulation.</title>
        <authorList>
            <person name="de Bekker C."/>
            <person name="Ohm R.A."/>
            <person name="Loreto R.G."/>
            <person name="Sebastian A."/>
            <person name="Albert I."/>
            <person name="Merrow M."/>
            <person name="Brachmann A."/>
            <person name="Hughes D.P."/>
        </authorList>
    </citation>
    <scope>NUCLEOTIDE SEQUENCE [LARGE SCALE GENOMIC DNA]</scope>
    <source>
        <strain evidence="6 7">SC16a</strain>
    </source>
</reference>
<evidence type="ECO:0000256" key="5">
    <source>
        <dbReference type="RuleBase" id="RU361187"/>
    </source>
</evidence>
<evidence type="ECO:0008006" key="8">
    <source>
        <dbReference type="Google" id="ProtNLM"/>
    </source>
</evidence>